<dbReference type="InterPro" id="IPR002731">
    <property type="entry name" value="ATPase_BadF"/>
</dbReference>
<dbReference type="Pfam" id="PF06050">
    <property type="entry name" value="HGD-D"/>
    <property type="match status" value="1"/>
</dbReference>
<dbReference type="Gene3D" id="3.40.50.11900">
    <property type="match status" value="1"/>
</dbReference>
<evidence type="ECO:0000256" key="3">
    <source>
        <dbReference type="ARBA" id="ARBA00023004"/>
    </source>
</evidence>
<dbReference type="GO" id="GO:0046872">
    <property type="term" value="F:metal ion binding"/>
    <property type="evidence" value="ECO:0007669"/>
    <property type="project" value="UniProtKB-KW"/>
</dbReference>
<dbReference type="AlphaFoldDB" id="A0A212LUN0"/>
<dbReference type="InterPro" id="IPR010327">
    <property type="entry name" value="FldB/FldC_alpha/beta"/>
</dbReference>
<organism evidence="6">
    <name type="scientific">uncultured Sporomusa sp</name>
    <dbReference type="NCBI Taxonomy" id="307249"/>
    <lineage>
        <taxon>Bacteria</taxon>
        <taxon>Bacillati</taxon>
        <taxon>Bacillota</taxon>
        <taxon>Negativicutes</taxon>
        <taxon>Selenomonadales</taxon>
        <taxon>Sporomusaceae</taxon>
        <taxon>Sporomusa</taxon>
        <taxon>environmental samples</taxon>
    </lineage>
</organism>
<dbReference type="GO" id="GO:0051536">
    <property type="term" value="F:iron-sulfur cluster binding"/>
    <property type="evidence" value="ECO:0007669"/>
    <property type="project" value="UniProtKB-KW"/>
</dbReference>
<protein>
    <recommendedName>
        <fullName evidence="5">ATPase BadF/BadG/BcrA/BcrD type domain-containing protein</fullName>
    </recommendedName>
</protein>
<keyword evidence="3" id="KW-0408">Iron</keyword>
<reference evidence="6" key="1">
    <citation type="submission" date="2016-08" db="EMBL/GenBank/DDBJ databases">
        <authorList>
            <person name="Seilhamer J.J."/>
        </authorList>
    </citation>
    <scope>NUCLEOTIDE SEQUENCE</scope>
    <source>
        <strain evidence="6">86</strain>
    </source>
</reference>
<evidence type="ECO:0000313" key="6">
    <source>
        <dbReference type="EMBL" id="SCM81243.1"/>
    </source>
</evidence>
<dbReference type="PANTHER" id="PTHR32329:SF2">
    <property type="entry name" value="BIFUNCTIONAL PROTEIN [INCLUDES 2-HYDROXYACYL-COA DEHYDRATASE (N-TER) AND ITS ACTIVATOR DOMAIN (C_TERM)"/>
    <property type="match status" value="1"/>
</dbReference>
<evidence type="ECO:0000259" key="5">
    <source>
        <dbReference type="Pfam" id="PF01869"/>
    </source>
</evidence>
<dbReference type="EMBL" id="FMJE01000003">
    <property type="protein sequence ID" value="SCM81243.1"/>
    <property type="molecule type" value="Genomic_DNA"/>
</dbReference>
<keyword evidence="4" id="KW-0411">Iron-sulfur</keyword>
<name>A0A212LUN0_9FIRM</name>
<dbReference type="PANTHER" id="PTHR32329">
    <property type="entry name" value="BIFUNCTIONAL PROTEIN [INCLUDES 2-HYDROXYACYL-COA DEHYDRATASE (N-TER) AND ITS ACTIVATOR DOMAIN (C_TERM)-RELATED"/>
    <property type="match status" value="1"/>
</dbReference>
<feature type="domain" description="ATPase BadF/BadG/BcrA/BcrD type" evidence="5">
    <location>
        <begin position="21"/>
        <end position="273"/>
    </location>
</feature>
<dbReference type="InterPro" id="IPR008275">
    <property type="entry name" value="CoA_E_activase_dom"/>
</dbReference>
<evidence type="ECO:0000256" key="1">
    <source>
        <dbReference type="ARBA" id="ARBA00001966"/>
    </source>
</evidence>
<proteinExistence type="predicted"/>
<dbReference type="Gene3D" id="3.40.50.11890">
    <property type="match status" value="1"/>
</dbReference>
<dbReference type="InterPro" id="IPR043129">
    <property type="entry name" value="ATPase_NBD"/>
</dbReference>
<dbReference type="Gene3D" id="3.30.420.40">
    <property type="match status" value="2"/>
</dbReference>
<dbReference type="SUPFAM" id="SSF53067">
    <property type="entry name" value="Actin-like ATPase domain"/>
    <property type="match status" value="1"/>
</dbReference>
<dbReference type="CDD" id="cd24036">
    <property type="entry name" value="ASKHA_NBD_BcrAD_BadFG_HgdC_HadI"/>
    <property type="match status" value="1"/>
</dbReference>
<dbReference type="NCBIfam" id="TIGR00241">
    <property type="entry name" value="CoA_E_activ"/>
    <property type="match status" value="1"/>
</dbReference>
<evidence type="ECO:0000256" key="4">
    <source>
        <dbReference type="ARBA" id="ARBA00023014"/>
    </source>
</evidence>
<dbReference type="Pfam" id="PF01869">
    <property type="entry name" value="BcrAD_BadFG"/>
    <property type="match status" value="1"/>
</dbReference>
<comment type="cofactor">
    <cofactor evidence="1">
        <name>[4Fe-4S] cluster</name>
        <dbReference type="ChEBI" id="CHEBI:49883"/>
    </cofactor>
</comment>
<gene>
    <name evidence="6" type="ORF">KL86SPO_31422</name>
</gene>
<dbReference type="InterPro" id="IPR051805">
    <property type="entry name" value="Dehydratase_Activator_Redct"/>
</dbReference>
<dbReference type="Gene3D" id="1.20.1270.370">
    <property type="match status" value="1"/>
</dbReference>
<dbReference type="RefSeq" id="WP_288184312.1">
    <property type="nucleotide sequence ID" value="NZ_LT608335.1"/>
</dbReference>
<evidence type="ECO:0000256" key="2">
    <source>
        <dbReference type="ARBA" id="ARBA00022723"/>
    </source>
</evidence>
<accession>A0A212LUN0</accession>
<sequence length="682" mass="74661">MKIEEVIDQTLIPAITGATVVGIDIGSRTGKAVLFTGGELFTAQTPTGIDMQETADELLAELLEVSGLKRADISYIVGTGYGRVAMHFPEIPHQIVTEISCHAMGAHYLNAGIKTIIDIGGQDSKGIKVDQETGRVVEFVMNDKCAAGTGRFLEKVAQLLDLDLSELGKVALEAAKPSEISSQCVVFAESEVISLRAKGATQEDIAAGIHLATARRVRNLLSRIGLEPGLAFSGGVSNNVGMKKAIEDLLEHPISEFKLDAIYAGALGAAVHAQNYLAAGGRGSQESGSGFSLELTELENRIAKQQETIITGADGKKKVGYLCTYTPLELINAAGVNQVRLFKMGNTEVVASGEQITQSVFCDFTKSILGAFKEGDPLYKSLDKVYTFYTCDCIKKVGEAIGDFFTPADIYILPRLRHKESSRGYYRTEILNFKEDLEKLSGHTITEEEVREQIKIYNQVRAVLKQISDLRKRDNPPLKGKDFLDLIKAYYYLPPEELLILYQELYDTLSAVPDQGAKPIRLMMAGGIVADGDRRLLELIEDTVGARVVIEDHCTGSRNVSFQISEAGDPYQALAEGYLDQSPCTRMKPLQERVVISGDLAQEYKADGILYVYLKFCPCYGQIKHEFFRHYQKLGIPVLEVPIDYSASDQGQLKTRLEAFIEVLGERGGVTTPAGRKNSQSA</sequence>
<keyword evidence="2" id="KW-0479">Metal-binding</keyword>